<feature type="transmembrane region" description="Helical" evidence="8">
    <location>
        <begin position="502"/>
        <end position="525"/>
    </location>
</feature>
<dbReference type="OrthoDB" id="9811036at2"/>
<evidence type="ECO:0000259" key="10">
    <source>
        <dbReference type="Pfam" id="PF11412"/>
    </source>
</evidence>
<dbReference type="Pfam" id="PF02683">
    <property type="entry name" value="DsbD_TM"/>
    <property type="match status" value="1"/>
</dbReference>
<feature type="compositionally biased region" description="Basic residues" evidence="7">
    <location>
        <begin position="15"/>
        <end position="27"/>
    </location>
</feature>
<feature type="transmembrane region" description="Helical" evidence="8">
    <location>
        <begin position="546"/>
        <end position="574"/>
    </location>
</feature>
<dbReference type="Pfam" id="PF11412">
    <property type="entry name" value="DsbD_N"/>
    <property type="match status" value="1"/>
</dbReference>
<dbReference type="GO" id="GO:0045454">
    <property type="term" value="P:cell redox homeostasis"/>
    <property type="evidence" value="ECO:0007669"/>
    <property type="project" value="TreeGrafter"/>
</dbReference>
<evidence type="ECO:0000256" key="2">
    <source>
        <dbReference type="ARBA" id="ARBA00022692"/>
    </source>
</evidence>
<keyword evidence="6" id="KW-0676">Redox-active center</keyword>
<comment type="subcellular location">
    <subcellularLocation>
        <location evidence="1">Membrane</location>
        <topology evidence="1">Multi-pass membrane protein</topology>
    </subcellularLocation>
</comment>
<gene>
    <name evidence="11" type="ORF">CCO03_18610</name>
</gene>
<dbReference type="AlphaFoldDB" id="A0A1Y0ESP7"/>
<accession>A0A1Y0ESP7</accession>
<dbReference type="InterPro" id="IPR003834">
    <property type="entry name" value="Cyt_c_assmbl_TM_dom"/>
</dbReference>
<keyword evidence="3" id="KW-0201">Cytochrome c-type biogenesis</keyword>
<dbReference type="InterPro" id="IPR035671">
    <property type="entry name" value="DsbD_gamma"/>
</dbReference>
<dbReference type="CDD" id="cd02953">
    <property type="entry name" value="DsbDgamma"/>
    <property type="match status" value="1"/>
</dbReference>
<feature type="domain" description="Thiol:disulfide interchange protein DsbD N-terminal" evidence="10">
    <location>
        <begin position="132"/>
        <end position="248"/>
    </location>
</feature>
<dbReference type="KEGG" id="cser:CCO03_18610"/>
<feature type="transmembrane region" description="Helical" evidence="8">
    <location>
        <begin position="468"/>
        <end position="490"/>
    </location>
</feature>
<dbReference type="InterPro" id="IPR017937">
    <property type="entry name" value="Thioredoxin_CS"/>
</dbReference>
<proteinExistence type="predicted"/>
<feature type="transmembrane region" description="Helical" evidence="8">
    <location>
        <begin position="620"/>
        <end position="638"/>
    </location>
</feature>
<feature type="transmembrane region" description="Helical" evidence="8">
    <location>
        <begin position="421"/>
        <end position="447"/>
    </location>
</feature>
<evidence type="ECO:0000256" key="6">
    <source>
        <dbReference type="ARBA" id="ARBA00023284"/>
    </source>
</evidence>
<keyword evidence="4 8" id="KW-1133">Transmembrane helix</keyword>
<evidence type="ECO:0000256" key="3">
    <source>
        <dbReference type="ARBA" id="ARBA00022748"/>
    </source>
</evidence>
<evidence type="ECO:0000256" key="8">
    <source>
        <dbReference type="SAM" id="Phobius"/>
    </source>
</evidence>
<reference evidence="11 12" key="1">
    <citation type="submission" date="2017-05" db="EMBL/GenBank/DDBJ databases">
        <authorList>
            <person name="Song R."/>
            <person name="Chenine A.L."/>
            <person name="Ruprecht R.M."/>
        </authorList>
    </citation>
    <scope>NUCLEOTIDE SEQUENCE [LARGE SCALE GENOMIC DNA]</scope>
    <source>
        <strain evidence="11 12">DSM 26136</strain>
    </source>
</reference>
<dbReference type="PANTHER" id="PTHR32234:SF3">
    <property type="entry name" value="SUPPRESSION OF COPPER SENSITIVITY PROTEIN"/>
    <property type="match status" value="1"/>
</dbReference>
<evidence type="ECO:0000256" key="4">
    <source>
        <dbReference type="ARBA" id="ARBA00022989"/>
    </source>
</evidence>
<dbReference type="Gene3D" id="3.40.30.10">
    <property type="entry name" value="Glutaredoxin"/>
    <property type="match status" value="1"/>
</dbReference>
<evidence type="ECO:0008006" key="13">
    <source>
        <dbReference type="Google" id="ProtNLM"/>
    </source>
</evidence>
<dbReference type="PANTHER" id="PTHR32234">
    <property type="entry name" value="THIOL:DISULFIDE INTERCHANGE PROTEIN DSBD"/>
    <property type="match status" value="1"/>
</dbReference>
<feature type="transmembrane region" description="Helical" evidence="8">
    <location>
        <begin position="644"/>
        <end position="662"/>
    </location>
</feature>
<name>A0A1Y0ESP7_9BURK</name>
<dbReference type="GO" id="GO:0016020">
    <property type="term" value="C:membrane"/>
    <property type="evidence" value="ECO:0007669"/>
    <property type="project" value="UniProtKB-SubCell"/>
</dbReference>
<dbReference type="GO" id="GO:0017004">
    <property type="term" value="P:cytochrome complex assembly"/>
    <property type="evidence" value="ECO:0007669"/>
    <property type="project" value="UniProtKB-KW"/>
</dbReference>
<feature type="transmembrane region" description="Helical" evidence="8">
    <location>
        <begin position="669"/>
        <end position="688"/>
    </location>
</feature>
<dbReference type="Pfam" id="PF13899">
    <property type="entry name" value="Thioredoxin_7"/>
    <property type="match status" value="1"/>
</dbReference>
<protein>
    <recommendedName>
        <fullName evidence="13">Protein-disulfide reductase</fullName>
    </recommendedName>
</protein>
<organism evidence="11 12">
    <name type="scientific">Comamonas serinivorans</name>
    <dbReference type="NCBI Taxonomy" id="1082851"/>
    <lineage>
        <taxon>Bacteria</taxon>
        <taxon>Pseudomonadati</taxon>
        <taxon>Pseudomonadota</taxon>
        <taxon>Betaproteobacteria</taxon>
        <taxon>Burkholderiales</taxon>
        <taxon>Comamonadaceae</taxon>
        <taxon>Comamonas</taxon>
    </lineage>
</organism>
<feature type="domain" description="Cytochrome C biogenesis protein transmembrane" evidence="9">
    <location>
        <begin position="422"/>
        <end position="633"/>
    </location>
</feature>
<keyword evidence="5 8" id="KW-0472">Membrane</keyword>
<evidence type="ECO:0000256" key="5">
    <source>
        <dbReference type="ARBA" id="ARBA00023136"/>
    </source>
</evidence>
<dbReference type="InterPro" id="IPR036249">
    <property type="entry name" value="Thioredoxin-like_sf"/>
</dbReference>
<feature type="region of interest" description="Disordered" evidence="7">
    <location>
        <begin position="88"/>
        <end position="111"/>
    </location>
</feature>
<feature type="transmembrane region" description="Helical" evidence="8">
    <location>
        <begin position="580"/>
        <end position="600"/>
    </location>
</feature>
<dbReference type="PROSITE" id="PS00194">
    <property type="entry name" value="THIOREDOXIN_1"/>
    <property type="match status" value="1"/>
</dbReference>
<keyword evidence="12" id="KW-1185">Reference proteome</keyword>
<feature type="region of interest" description="Disordered" evidence="7">
    <location>
        <begin position="1"/>
        <end position="29"/>
    </location>
</feature>
<evidence type="ECO:0000313" key="12">
    <source>
        <dbReference type="Proteomes" id="UP000196138"/>
    </source>
</evidence>
<dbReference type="EMBL" id="CP021455">
    <property type="protein sequence ID" value="ARU06401.1"/>
    <property type="molecule type" value="Genomic_DNA"/>
</dbReference>
<sequence length="828" mass="87196">MAGSAPVQRPSTVHASRRPRAGRRRPKPLPLSAMPVLSRFLLTACLLIASTLGAWPTPALAASSLVRTDQVTARLLVHAPQGVLGNDGGGTASLGAPASPSGFTLPGTPAAPAMDMAPAPNSEAATAAASAAASAQAASPVWLGLALQHAPGWHTYWKNPGDSGLPTSLTWTLPPGVEADDIDWPAPEKIFVGDLANYGYEGEVLLPIRLRFTPDFRPNGQASLPVALTATWLVCKQECIPQTGEFKLDVPLRSSTALDGARFEAAWAARPQALSTDGQQLTLSDDGQRLHLRLADLPASWRGQPLELISETPNVVVNAARLASGRPADASLTHRQWAQAWDGTAWTASVPVSDLRGDSPAHMAWVVTHGDQAWRAELPVSGSWPAVAPPAEVSPALQAALAANAQAPATSEATRAPLTNWLLALGGALLGGLLLNLMPCVFPVLAIKLLGFAQTDDRARTRASGAGYVLGVVATCLALGGVMLALRAAGQQLGWGFQLQSPWMVAGLATLFTLIALNLFGLFEVPGLRTQAMPTQLRAHPLLDNVYAGVLAVVVASPCTAPFMGASIGLAIGLPAWQALGIFAALGVGMALPVIAAMLFPGVGRWLPRSGSWMQHFRQFLAFPMLATVVWLLWVLGQQVGLDGLIAFLAVLVALSLALWTLRLRTRRAWLATVAGVLVLAWTLHWAWPQLQATPGPVAAEAADTGTATASDWQPWSAEAVTRTVAAGQAVFVDYTAAWCVTCQFNKKTTLSDPAVLADFARRGVRLMRADWTRQDPAISAALQALGRSGVPVYVLHAPGQTPRVFTEVLRAGELHAALAQLPMNPSR</sequence>
<dbReference type="SUPFAM" id="SSF52833">
    <property type="entry name" value="Thioredoxin-like"/>
    <property type="match status" value="1"/>
</dbReference>
<dbReference type="GO" id="GO:0015035">
    <property type="term" value="F:protein-disulfide reductase activity"/>
    <property type="evidence" value="ECO:0007669"/>
    <property type="project" value="TreeGrafter"/>
</dbReference>
<evidence type="ECO:0000256" key="7">
    <source>
        <dbReference type="SAM" id="MobiDB-lite"/>
    </source>
</evidence>
<evidence type="ECO:0000259" key="9">
    <source>
        <dbReference type="Pfam" id="PF02683"/>
    </source>
</evidence>
<keyword evidence="2 8" id="KW-0812">Transmembrane</keyword>
<dbReference type="InterPro" id="IPR028250">
    <property type="entry name" value="DsbDN"/>
</dbReference>
<evidence type="ECO:0000313" key="11">
    <source>
        <dbReference type="EMBL" id="ARU06401.1"/>
    </source>
</evidence>
<evidence type="ECO:0000256" key="1">
    <source>
        <dbReference type="ARBA" id="ARBA00004141"/>
    </source>
</evidence>
<dbReference type="Proteomes" id="UP000196138">
    <property type="component" value="Chromosome"/>
</dbReference>